<organism evidence="1 2">
    <name type="scientific">Hymenobacter tibetensis</name>
    <dbReference type="NCBI Taxonomy" id="497967"/>
    <lineage>
        <taxon>Bacteria</taxon>
        <taxon>Pseudomonadati</taxon>
        <taxon>Bacteroidota</taxon>
        <taxon>Cytophagia</taxon>
        <taxon>Cytophagales</taxon>
        <taxon>Hymenobacteraceae</taxon>
        <taxon>Hymenobacter</taxon>
    </lineage>
</organism>
<gene>
    <name evidence="1" type="ORF">MTX78_14495</name>
</gene>
<protein>
    <submittedName>
        <fullName evidence="1">Uncharacterized protein</fullName>
    </submittedName>
</protein>
<dbReference type="EMBL" id="CP094669">
    <property type="protein sequence ID" value="UOG73333.1"/>
    <property type="molecule type" value="Genomic_DNA"/>
</dbReference>
<evidence type="ECO:0000313" key="1">
    <source>
        <dbReference type="EMBL" id="UOG73333.1"/>
    </source>
</evidence>
<accession>A0ABY4CT15</accession>
<dbReference type="RefSeq" id="WP_243795589.1">
    <property type="nucleotide sequence ID" value="NZ_CP094669.1"/>
</dbReference>
<dbReference type="Proteomes" id="UP000831113">
    <property type="component" value="Chromosome"/>
</dbReference>
<evidence type="ECO:0000313" key="2">
    <source>
        <dbReference type="Proteomes" id="UP000831113"/>
    </source>
</evidence>
<keyword evidence="2" id="KW-1185">Reference proteome</keyword>
<name>A0ABY4CT15_9BACT</name>
<proteinExistence type="predicted"/>
<reference evidence="1 2" key="1">
    <citation type="submission" date="2022-03" db="EMBL/GenBank/DDBJ databases">
        <title>Hymenobactersp. isolated from the air.</title>
        <authorList>
            <person name="Won M."/>
            <person name="Kwon S.-W."/>
        </authorList>
    </citation>
    <scope>NUCLEOTIDE SEQUENCE [LARGE SCALE GENOMIC DNA]</scope>
    <source>
        <strain evidence="1 2">KACC 21982</strain>
    </source>
</reference>
<sequence length="48" mass="5522">MEESILPLNNLGDDYAEQNQPKLAALYFEKAQAAERQIVFQPQAIDYH</sequence>